<dbReference type="FunFam" id="2.60.40.10:FF:000192">
    <property type="entry name" value="Myomesin 1"/>
    <property type="match status" value="1"/>
</dbReference>
<sequence>FATGFSDSEEARVRGTSAYMARRDLFTSGLEMERSEQISRREAMRESAERISLNKREHFKRMNEDSLMHPPEFVIKPRSHTVWEKQCVRLHCTVNHLKPLIPVLSMYKNNVAIDPLANPGKYKLESRYNVHSLEINRCDFDDTAQYHASAMNSKGEQSAFASIVVKRFKGDVDESLPSPRQGPVSEYGITFQTHIVDQFGVSFGREGETMSLGCTVIIYPALNRYQPEVEWYRDDVLLSPSKWTHMHWSGDRATLTLTHLNKEDEGLYTLRVTTKSGYETYSAYVFVRDADAEVEGAPGAPLDVRCLDANKDYIIVTWKQPAVDGGNSILGYFVDRCEVGTTHWIQCNDTPVKFARFPVTGLVEGRSYTFRVRAVNKSGMSRPSRVSEPVAAMDPADRARMRGTSAPWTGQIIVTEEEPAEGVVPGRPLELQVTEATKNYVVLSWKPPGEKGLEGVMYYVEKCVSGTDNWQRVNTEIPVKSPRFALFDLAEGKSYSFRVRCCNSAGVGEPSDPTEATTVGDKLDIPSAPGKVIPTRNTDTSVVVSWEASRDAKELVGYYIESSVVGSNVWEPCNNKPVNATRFICHGLMTGETYVFRVRAVNAAGLSQFSPESEPVEVKAAIASPAPPYGITVLECVRDSMVLAWKQPNFIGGADITGYFVDYREVIDGVPGKWHEANIRAVSERAYRVSDLKENKKYQFQVRAANMAGVGIPSLPSNTFLCEEWTIAVPGPPHDLQIREVRSDSLVLLWKPPVYQGRDPVNGFYVDIKEAEAPEEAWRGVNNKIKNLKEGETYVFRVRAQNKAGVGNTSDVTEPVSAVTKPGSKEIVVDVDDDGIISLNFECCDMTPDSKFVWSKNYEEISDASRLTVETKGNKSKAVFKTPGEEDVGIYSCLVTHTDGASASYTLSEEELKRLLEISHDHKFPIIPLKSELAVELLEKGKVRFWLQAEKISPNGKVDYIFNDNAVSQGEKYKMNFDKNTGVIEMIMESLTPADEGTYTFQLQDGKATNQSSLVLIGDVFKQLQQESEFQRKEWFRKQGPHFIEYLGYEVTPECCVILKCKVGNMKKETSALWYKDGHEIKSDEHLGFTEGVLKLEIAQISKKDAGVYEVVLKDDRGKDTSTLNLTDQANSSTPLKVTSTDEGIRLYTFVSYYNDLLQVTWHYKDSAIAFSDRIKSGVVGEQLWLQISEPTEKDMGKYAIEFNDGKGGLRRTLELSGQDRARVAGGLPDVVTIQEGKALNLTCNISGNPVPEVTWLKNDREITSDEHCILKFESGKFASFTITGVNTSDSGKYSILVKNKYGTESGDFTVSVFIPDEAGGKKK</sequence>
<dbReference type="SUPFAM" id="SSF49265">
    <property type="entry name" value="Fibronectin type III"/>
    <property type="match status" value="3"/>
</dbReference>
<feature type="domain" description="Ig-like" evidence="10">
    <location>
        <begin position="1041"/>
        <end position="1127"/>
    </location>
</feature>
<dbReference type="FunFam" id="2.60.40.10:FF:002172">
    <property type="entry name" value="Myomesin 1a (skelemin)"/>
    <property type="match status" value="1"/>
</dbReference>
<evidence type="ECO:0000313" key="13">
    <source>
        <dbReference type="Proteomes" id="UP000265080"/>
    </source>
</evidence>
<evidence type="ECO:0000256" key="8">
    <source>
        <dbReference type="ARBA" id="ARBA00071829"/>
    </source>
</evidence>
<evidence type="ECO:0000256" key="3">
    <source>
        <dbReference type="ARBA" id="ARBA00022490"/>
    </source>
</evidence>
<comment type="subcellular location">
    <subcellularLocation>
        <location evidence="1">Cytoplasm</location>
    </subcellularLocation>
</comment>
<dbReference type="Pfam" id="PF07679">
    <property type="entry name" value="I-set"/>
    <property type="match status" value="4"/>
</dbReference>
<dbReference type="SMART" id="SM00408">
    <property type="entry name" value="IGc2"/>
    <property type="match status" value="3"/>
</dbReference>
<protein>
    <recommendedName>
        <fullName evidence="8">Myomesin-1</fullName>
    </recommendedName>
    <alternativeName>
        <fullName evidence="9">Myomesin family member 1</fullName>
    </alternativeName>
</protein>
<feature type="domain" description="Ig-like" evidence="10">
    <location>
        <begin position="206"/>
        <end position="286"/>
    </location>
</feature>
<dbReference type="GO" id="GO:0005198">
    <property type="term" value="F:structural molecule activity"/>
    <property type="evidence" value="ECO:0007669"/>
    <property type="project" value="UniProtKB-ARBA"/>
</dbReference>
<dbReference type="FunFam" id="2.60.40.10:FF:000124">
    <property type="entry name" value="Myomesin 1"/>
    <property type="match status" value="1"/>
</dbReference>
<feature type="domain" description="Fibronectin type-III" evidence="11">
    <location>
        <begin position="427"/>
        <end position="521"/>
    </location>
</feature>
<organism evidence="12 13">
    <name type="scientific">Amphiprion percula</name>
    <name type="common">Orange clownfish</name>
    <name type="synonym">Lutjanus percula</name>
    <dbReference type="NCBI Taxonomy" id="161767"/>
    <lineage>
        <taxon>Eukaryota</taxon>
        <taxon>Metazoa</taxon>
        <taxon>Chordata</taxon>
        <taxon>Craniata</taxon>
        <taxon>Vertebrata</taxon>
        <taxon>Euteleostomi</taxon>
        <taxon>Actinopterygii</taxon>
        <taxon>Neopterygii</taxon>
        <taxon>Teleostei</taxon>
        <taxon>Neoteleostei</taxon>
        <taxon>Acanthomorphata</taxon>
        <taxon>Ovalentaria</taxon>
        <taxon>Pomacentridae</taxon>
        <taxon>Amphiprion</taxon>
    </lineage>
</organism>
<dbReference type="InterPro" id="IPR013783">
    <property type="entry name" value="Ig-like_fold"/>
</dbReference>
<dbReference type="InterPro" id="IPR003961">
    <property type="entry name" value="FN3_dom"/>
</dbReference>
<keyword evidence="2" id="KW-0787">Thick filament</keyword>
<dbReference type="InterPro" id="IPR003599">
    <property type="entry name" value="Ig_sub"/>
</dbReference>
<dbReference type="InterPro" id="IPR003598">
    <property type="entry name" value="Ig_sub2"/>
</dbReference>
<feature type="domain" description="Ig-like" evidence="10">
    <location>
        <begin position="815"/>
        <end position="908"/>
    </location>
</feature>
<dbReference type="Gene3D" id="2.60.40.10">
    <property type="entry name" value="Immunoglobulins"/>
    <property type="match status" value="12"/>
</dbReference>
<feature type="domain" description="Fibronectin type-III" evidence="11">
    <location>
        <begin position="627"/>
        <end position="725"/>
    </location>
</feature>
<evidence type="ECO:0000256" key="2">
    <source>
        <dbReference type="ARBA" id="ARBA00022433"/>
    </source>
</evidence>
<accession>A0A3P8T8J9</accession>
<evidence type="ECO:0000256" key="6">
    <source>
        <dbReference type="ARBA" id="ARBA00023179"/>
    </source>
</evidence>
<dbReference type="PRINTS" id="PR00014">
    <property type="entry name" value="FNTYPEIII"/>
</dbReference>
<dbReference type="Pfam" id="PF00041">
    <property type="entry name" value="fn3"/>
    <property type="match status" value="5"/>
</dbReference>
<feature type="domain" description="Fibronectin type-III" evidence="11">
    <location>
        <begin position="528"/>
        <end position="621"/>
    </location>
</feature>
<dbReference type="FunFam" id="2.60.40.10:FF:000467">
    <property type="entry name" value="Myomesin 1"/>
    <property type="match status" value="1"/>
</dbReference>
<dbReference type="Proteomes" id="UP000265080">
    <property type="component" value="Chromosome 22"/>
</dbReference>
<dbReference type="PROSITE" id="PS50835">
    <property type="entry name" value="IG_LIKE"/>
    <property type="match status" value="4"/>
</dbReference>
<reference evidence="12" key="3">
    <citation type="submission" date="2025-09" db="UniProtKB">
        <authorList>
            <consortium name="Ensembl"/>
        </authorList>
    </citation>
    <scope>IDENTIFICATION</scope>
</reference>
<dbReference type="GO" id="GO:0032982">
    <property type="term" value="C:myosin filament"/>
    <property type="evidence" value="ECO:0007669"/>
    <property type="project" value="UniProtKB-KW"/>
</dbReference>
<dbReference type="CDD" id="cd00096">
    <property type="entry name" value="Ig"/>
    <property type="match status" value="2"/>
</dbReference>
<evidence type="ECO:0000259" key="10">
    <source>
        <dbReference type="PROSITE" id="PS50835"/>
    </source>
</evidence>
<dbReference type="FunFam" id="2.60.40.10:FF:000069">
    <property type="entry name" value="Alpha-protein kinase 3"/>
    <property type="match status" value="1"/>
</dbReference>
<feature type="domain" description="Ig-like" evidence="10">
    <location>
        <begin position="1234"/>
        <end position="1312"/>
    </location>
</feature>
<evidence type="ECO:0000259" key="11">
    <source>
        <dbReference type="PROSITE" id="PS50853"/>
    </source>
</evidence>
<keyword evidence="4" id="KW-0597">Phosphoprotein</keyword>
<dbReference type="InterPro" id="IPR036116">
    <property type="entry name" value="FN3_sf"/>
</dbReference>
<dbReference type="FunFam" id="2.60.40.10:FF:000197">
    <property type="entry name" value="Myomesin 1"/>
    <property type="match status" value="1"/>
</dbReference>
<dbReference type="FunFam" id="2.60.40.10:FF:000029">
    <property type="entry name" value="Myomesin 1"/>
    <property type="match status" value="2"/>
</dbReference>
<dbReference type="PROSITE" id="PS50853">
    <property type="entry name" value="FN3"/>
    <property type="match status" value="5"/>
</dbReference>
<reference evidence="12" key="2">
    <citation type="submission" date="2025-08" db="UniProtKB">
        <authorList>
            <consortium name="Ensembl"/>
        </authorList>
    </citation>
    <scope>IDENTIFICATION</scope>
</reference>
<evidence type="ECO:0000313" key="12">
    <source>
        <dbReference type="Ensembl" id="ENSAPEP00000019932.1"/>
    </source>
</evidence>
<evidence type="ECO:0000256" key="7">
    <source>
        <dbReference type="ARBA" id="ARBA00023319"/>
    </source>
</evidence>
<dbReference type="InterPro" id="IPR050964">
    <property type="entry name" value="Striated_Muscle_Regulatory"/>
</dbReference>
<dbReference type="InterPro" id="IPR036179">
    <property type="entry name" value="Ig-like_dom_sf"/>
</dbReference>
<dbReference type="GO" id="GO:0042802">
    <property type="term" value="F:identical protein binding"/>
    <property type="evidence" value="ECO:0007669"/>
    <property type="project" value="UniProtKB-ARBA"/>
</dbReference>
<keyword evidence="7" id="KW-0393">Immunoglobulin domain</keyword>
<dbReference type="InterPro" id="IPR007110">
    <property type="entry name" value="Ig-like_dom"/>
</dbReference>
<dbReference type="SMART" id="SM00409">
    <property type="entry name" value="IG"/>
    <property type="match status" value="5"/>
</dbReference>
<dbReference type="InterPro" id="IPR013098">
    <property type="entry name" value="Ig_I-set"/>
</dbReference>
<dbReference type="SMART" id="SM00060">
    <property type="entry name" value="FN3"/>
    <property type="match status" value="5"/>
</dbReference>
<dbReference type="SUPFAM" id="SSF48726">
    <property type="entry name" value="Immunoglobulin"/>
    <property type="match status" value="7"/>
</dbReference>
<dbReference type="GO" id="GO:0030017">
    <property type="term" value="C:sarcomere"/>
    <property type="evidence" value="ECO:0007669"/>
    <property type="project" value="UniProtKB-ARBA"/>
</dbReference>
<feature type="domain" description="Fibronectin type-III" evidence="11">
    <location>
        <begin position="732"/>
        <end position="823"/>
    </location>
</feature>
<keyword evidence="6" id="KW-0514">Muscle protein</keyword>
<dbReference type="PANTHER" id="PTHR13817">
    <property type="entry name" value="TITIN"/>
    <property type="match status" value="1"/>
</dbReference>
<name>A0A3P8T8J9_AMPPE</name>
<reference evidence="12 13" key="1">
    <citation type="submission" date="2018-03" db="EMBL/GenBank/DDBJ databases">
        <title>Finding Nemo's genes: A chromosome-scale reference assembly of the genome of the orange clownfish Amphiprion percula.</title>
        <authorList>
            <person name="Lehmann R."/>
        </authorList>
    </citation>
    <scope>NUCLEOTIDE SEQUENCE</scope>
</reference>
<evidence type="ECO:0000256" key="4">
    <source>
        <dbReference type="ARBA" id="ARBA00022553"/>
    </source>
</evidence>
<evidence type="ECO:0000256" key="9">
    <source>
        <dbReference type="ARBA" id="ARBA00082259"/>
    </source>
</evidence>
<keyword evidence="3" id="KW-0963">Cytoplasm</keyword>
<evidence type="ECO:0000256" key="1">
    <source>
        <dbReference type="ARBA" id="ARBA00004496"/>
    </source>
</evidence>
<keyword evidence="13" id="KW-1185">Reference proteome</keyword>
<dbReference type="FunFam" id="2.60.40.10:FF:000222">
    <property type="entry name" value="Myomesin 1"/>
    <property type="match status" value="1"/>
</dbReference>
<dbReference type="CDD" id="cd00063">
    <property type="entry name" value="FN3"/>
    <property type="match status" value="5"/>
</dbReference>
<dbReference type="Ensembl" id="ENSAPET00000020469.1">
    <property type="protein sequence ID" value="ENSAPEP00000019932.1"/>
    <property type="gene ID" value="ENSAPEG00000013722.1"/>
</dbReference>
<keyword evidence="5" id="KW-0677">Repeat</keyword>
<feature type="domain" description="Fibronectin type-III" evidence="11">
    <location>
        <begin position="300"/>
        <end position="395"/>
    </location>
</feature>
<dbReference type="PANTHER" id="PTHR13817:SF16">
    <property type="entry name" value="MYOMESIN-1"/>
    <property type="match status" value="1"/>
</dbReference>
<dbReference type="GeneTree" id="ENSGT00940000154982"/>
<proteinExistence type="predicted"/>
<dbReference type="FunFam" id="2.60.40.10:FF:000179">
    <property type="entry name" value="Myomesin 2"/>
    <property type="match status" value="1"/>
</dbReference>
<dbReference type="FunFam" id="2.60.40.10:FF:000134">
    <property type="entry name" value="Myomesin 1"/>
    <property type="match status" value="1"/>
</dbReference>
<evidence type="ECO:0000256" key="5">
    <source>
        <dbReference type="ARBA" id="ARBA00022737"/>
    </source>
</evidence>